<proteinExistence type="predicted"/>
<dbReference type="Proteomes" id="UP000828941">
    <property type="component" value="Chromosome 12"/>
</dbReference>
<name>A0ACB9LF07_BAUVA</name>
<evidence type="ECO:0000313" key="2">
    <source>
        <dbReference type="Proteomes" id="UP000828941"/>
    </source>
</evidence>
<reference evidence="1 2" key="1">
    <citation type="journal article" date="2022" name="DNA Res.">
        <title>Chromosomal-level genome assembly of the orchid tree Bauhinia variegata (Leguminosae; Cercidoideae) supports the allotetraploid origin hypothesis of Bauhinia.</title>
        <authorList>
            <person name="Zhong Y."/>
            <person name="Chen Y."/>
            <person name="Zheng D."/>
            <person name="Pang J."/>
            <person name="Liu Y."/>
            <person name="Luo S."/>
            <person name="Meng S."/>
            <person name="Qian L."/>
            <person name="Wei D."/>
            <person name="Dai S."/>
            <person name="Zhou R."/>
        </authorList>
    </citation>
    <scope>NUCLEOTIDE SEQUENCE [LARGE SCALE GENOMIC DNA]</scope>
    <source>
        <strain evidence="1">BV-YZ2020</strain>
    </source>
</reference>
<gene>
    <name evidence="1" type="ORF">L6164_030881</name>
</gene>
<protein>
    <submittedName>
        <fullName evidence="1">Uncharacterized protein</fullName>
    </submittedName>
</protein>
<dbReference type="EMBL" id="CM039437">
    <property type="protein sequence ID" value="KAI4307724.1"/>
    <property type="molecule type" value="Genomic_DNA"/>
</dbReference>
<sequence>MLELSVCSCRSTDSSIDRGCSQYNAANLSNFNGNLNATFLYLKTQMSNQRKRFAKTQSVWGADSVYALFRCRSYLSIAECLACFKAATGANGIRVISYSYFLRYNPIFNPLLLHFLANK</sequence>
<organism evidence="1 2">
    <name type="scientific">Bauhinia variegata</name>
    <name type="common">Purple orchid tree</name>
    <name type="synonym">Phanera variegata</name>
    <dbReference type="NCBI Taxonomy" id="167791"/>
    <lineage>
        <taxon>Eukaryota</taxon>
        <taxon>Viridiplantae</taxon>
        <taxon>Streptophyta</taxon>
        <taxon>Embryophyta</taxon>
        <taxon>Tracheophyta</taxon>
        <taxon>Spermatophyta</taxon>
        <taxon>Magnoliopsida</taxon>
        <taxon>eudicotyledons</taxon>
        <taxon>Gunneridae</taxon>
        <taxon>Pentapetalae</taxon>
        <taxon>rosids</taxon>
        <taxon>fabids</taxon>
        <taxon>Fabales</taxon>
        <taxon>Fabaceae</taxon>
        <taxon>Cercidoideae</taxon>
        <taxon>Cercideae</taxon>
        <taxon>Bauhiniinae</taxon>
        <taxon>Bauhinia</taxon>
    </lineage>
</organism>
<keyword evidence="2" id="KW-1185">Reference proteome</keyword>
<accession>A0ACB9LF07</accession>
<comment type="caution">
    <text evidence="1">The sequence shown here is derived from an EMBL/GenBank/DDBJ whole genome shotgun (WGS) entry which is preliminary data.</text>
</comment>
<evidence type="ECO:0000313" key="1">
    <source>
        <dbReference type="EMBL" id="KAI4307724.1"/>
    </source>
</evidence>